<dbReference type="Proteomes" id="UP001139981">
    <property type="component" value="Unassembled WGS sequence"/>
</dbReference>
<reference evidence="1" key="1">
    <citation type="submission" date="2022-07" db="EMBL/GenBank/DDBJ databases">
        <title>Phylogenomic reconstructions and comparative analyses of Kickxellomycotina fungi.</title>
        <authorList>
            <person name="Reynolds N.K."/>
            <person name="Stajich J.E."/>
            <person name="Barry K."/>
            <person name="Grigoriev I.V."/>
            <person name="Crous P."/>
            <person name="Smith M.E."/>
        </authorList>
    </citation>
    <scope>NUCLEOTIDE SEQUENCE</scope>
    <source>
        <strain evidence="1">CBS 190363</strain>
    </source>
</reference>
<keyword evidence="2" id="KW-1185">Reference proteome</keyword>
<gene>
    <name evidence="1" type="ORF">IWW38_005582</name>
</gene>
<evidence type="ECO:0000313" key="2">
    <source>
        <dbReference type="Proteomes" id="UP001139981"/>
    </source>
</evidence>
<feature type="non-terminal residue" evidence="1">
    <location>
        <position position="169"/>
    </location>
</feature>
<protein>
    <submittedName>
        <fullName evidence="1">Uncharacterized protein</fullName>
    </submittedName>
</protein>
<accession>A0ACC1LVP6</accession>
<organism evidence="1 2">
    <name type="scientific">Coemansia aciculifera</name>
    <dbReference type="NCBI Taxonomy" id="417176"/>
    <lineage>
        <taxon>Eukaryota</taxon>
        <taxon>Fungi</taxon>
        <taxon>Fungi incertae sedis</taxon>
        <taxon>Zoopagomycota</taxon>
        <taxon>Kickxellomycotina</taxon>
        <taxon>Kickxellomycetes</taxon>
        <taxon>Kickxellales</taxon>
        <taxon>Kickxellaceae</taxon>
        <taxon>Coemansia</taxon>
    </lineage>
</organism>
<comment type="caution">
    <text evidence="1">The sequence shown here is derived from an EMBL/GenBank/DDBJ whole genome shotgun (WGS) entry which is preliminary data.</text>
</comment>
<proteinExistence type="predicted"/>
<name>A0ACC1LVP6_9FUNG</name>
<evidence type="ECO:0000313" key="1">
    <source>
        <dbReference type="EMBL" id="KAJ2883148.1"/>
    </source>
</evidence>
<sequence>MLSAAVRAAFPQSRSTGLLGGRSVAQAVFGKQMSLIAQAAKPVNYHPKWATFAPGSVRSIHSSAKVLELKDRKEDGKSDDVPVGFENFLNKSPKKDGGNDKTAAPSSKPETTTENKPSEDENGNKSEESSKGPEPDTKGSGSKSSGGGEKKGSKKDEGGSTNPSASDVL</sequence>
<dbReference type="EMBL" id="JANBVB010002687">
    <property type="protein sequence ID" value="KAJ2883148.1"/>
    <property type="molecule type" value="Genomic_DNA"/>
</dbReference>